<protein>
    <submittedName>
        <fullName evidence="1">Uncharacterized protein</fullName>
    </submittedName>
</protein>
<dbReference type="EMBL" id="CM023486">
    <property type="protein sequence ID" value="KAH6929153.1"/>
    <property type="molecule type" value="Genomic_DNA"/>
</dbReference>
<dbReference type="Proteomes" id="UP000821845">
    <property type="component" value="Chromosome 6"/>
</dbReference>
<evidence type="ECO:0000313" key="1">
    <source>
        <dbReference type="EMBL" id="KAH6929153.1"/>
    </source>
</evidence>
<sequence length="221" mass="24351">MAALQQPAASSPPAPTSQETGISYAQAAKKSRGARKPPGHPGNQRACPKHHHGQELADMRLLLRAREKHEGDPSPAPVLAPTLGRRTLSHSPRLEPEKTPDLGPGAGLSRGRAPQRRELPEAETPMGDPKLPRATEVDPTQAESITRSSEDKIRKRQDRLEAQVEEDIKTLRKEMEEGKNTRKNEMEGMLNQVTNALQQISSTVQQIQQQLTALQMRVENA</sequence>
<proteinExistence type="predicted"/>
<organism evidence="1 2">
    <name type="scientific">Hyalomma asiaticum</name>
    <name type="common">Tick</name>
    <dbReference type="NCBI Taxonomy" id="266040"/>
    <lineage>
        <taxon>Eukaryota</taxon>
        <taxon>Metazoa</taxon>
        <taxon>Ecdysozoa</taxon>
        <taxon>Arthropoda</taxon>
        <taxon>Chelicerata</taxon>
        <taxon>Arachnida</taxon>
        <taxon>Acari</taxon>
        <taxon>Parasitiformes</taxon>
        <taxon>Ixodida</taxon>
        <taxon>Ixodoidea</taxon>
        <taxon>Ixodidae</taxon>
        <taxon>Hyalomminae</taxon>
        <taxon>Hyalomma</taxon>
    </lineage>
</organism>
<evidence type="ECO:0000313" key="2">
    <source>
        <dbReference type="Proteomes" id="UP000821845"/>
    </source>
</evidence>
<reference evidence="1" key="1">
    <citation type="submission" date="2020-05" db="EMBL/GenBank/DDBJ databases">
        <title>Large-scale comparative analyses of tick genomes elucidate their genetic diversity and vector capacities.</title>
        <authorList>
            <person name="Jia N."/>
            <person name="Wang J."/>
            <person name="Shi W."/>
            <person name="Du L."/>
            <person name="Sun Y."/>
            <person name="Zhan W."/>
            <person name="Jiang J."/>
            <person name="Wang Q."/>
            <person name="Zhang B."/>
            <person name="Ji P."/>
            <person name="Sakyi L.B."/>
            <person name="Cui X."/>
            <person name="Yuan T."/>
            <person name="Jiang B."/>
            <person name="Yang W."/>
            <person name="Lam T.T.-Y."/>
            <person name="Chang Q."/>
            <person name="Ding S."/>
            <person name="Wang X."/>
            <person name="Zhu J."/>
            <person name="Ruan X."/>
            <person name="Zhao L."/>
            <person name="Wei J."/>
            <person name="Que T."/>
            <person name="Du C."/>
            <person name="Cheng J."/>
            <person name="Dai P."/>
            <person name="Han X."/>
            <person name="Huang E."/>
            <person name="Gao Y."/>
            <person name="Liu J."/>
            <person name="Shao H."/>
            <person name="Ye R."/>
            <person name="Li L."/>
            <person name="Wei W."/>
            <person name="Wang X."/>
            <person name="Wang C."/>
            <person name="Yang T."/>
            <person name="Huo Q."/>
            <person name="Li W."/>
            <person name="Guo W."/>
            <person name="Chen H."/>
            <person name="Zhou L."/>
            <person name="Ni X."/>
            <person name="Tian J."/>
            <person name="Zhou Y."/>
            <person name="Sheng Y."/>
            <person name="Liu T."/>
            <person name="Pan Y."/>
            <person name="Xia L."/>
            <person name="Li J."/>
            <person name="Zhao F."/>
            <person name="Cao W."/>
        </authorList>
    </citation>
    <scope>NUCLEOTIDE SEQUENCE</scope>
    <source>
        <strain evidence="1">Hyas-2018</strain>
    </source>
</reference>
<gene>
    <name evidence="1" type="ORF">HPB50_023952</name>
</gene>
<comment type="caution">
    <text evidence="1">The sequence shown here is derived from an EMBL/GenBank/DDBJ whole genome shotgun (WGS) entry which is preliminary data.</text>
</comment>
<name>A0ACB7S319_HYAAI</name>
<accession>A0ACB7S319</accession>
<keyword evidence="2" id="KW-1185">Reference proteome</keyword>